<comment type="caution">
    <text evidence="1">The sequence shown here is derived from an EMBL/GenBank/DDBJ whole genome shotgun (WGS) entry which is preliminary data.</text>
</comment>
<reference evidence="1 2" key="1">
    <citation type="submission" date="2020-04" db="EMBL/GenBank/DDBJ databases">
        <title>MicrobeNet Type strains.</title>
        <authorList>
            <person name="Nicholson A.C."/>
        </authorList>
    </citation>
    <scope>NUCLEOTIDE SEQUENCE [LARGE SCALE GENOMIC DNA]</scope>
    <source>
        <strain evidence="1 2">DSM 40738</strain>
    </source>
</reference>
<evidence type="ECO:0000313" key="2">
    <source>
        <dbReference type="Proteomes" id="UP000570003"/>
    </source>
</evidence>
<keyword evidence="2" id="KW-1185">Reference proteome</keyword>
<dbReference type="AlphaFoldDB" id="A0AA44DB00"/>
<proteinExistence type="predicted"/>
<gene>
    <name evidence="1" type="ORF">HGA06_03955</name>
</gene>
<sequence length="187" mass="20262">MDPSRFLVRRARTALVLASALVLGLLQVAFSVVPETAAGSPAAAPVVRSFLPEGWAFFTRSPREPRQSVWVEEEPGAWSEVERTGGASPSNLFGVSRALRARNVELGHLYQQAGDKKATWVECEDRAPAACLAGTAVSARLRNDSPSPVFCGTLGISEREPLPWAWAKKYSPDTMTTRVLHLEVACS</sequence>
<dbReference type="Proteomes" id="UP000570003">
    <property type="component" value="Unassembled WGS sequence"/>
</dbReference>
<dbReference type="EMBL" id="JAAXOU010000022">
    <property type="protein sequence ID" value="NKY13352.1"/>
    <property type="molecule type" value="Genomic_DNA"/>
</dbReference>
<accession>A0AA44DB00</accession>
<protein>
    <submittedName>
        <fullName evidence="1">SdpA family antimicrobial peptide system protein</fullName>
    </submittedName>
</protein>
<dbReference type="Pfam" id="PF17418">
    <property type="entry name" value="SdpA"/>
    <property type="match status" value="1"/>
</dbReference>
<evidence type="ECO:0000313" key="1">
    <source>
        <dbReference type="EMBL" id="NKY13352.1"/>
    </source>
</evidence>
<dbReference type="InterPro" id="IPR023902">
    <property type="entry name" value="Sporulation_SdpA"/>
</dbReference>
<organism evidence="1 2">
    <name type="scientific">Streptomyces somaliensis (strain ATCC 33201 / DSM 40738 / JCM 12659 / KCTC 9044 / NCTC 11332 / NRRL B-12077 / IP 733)</name>
    <dbReference type="NCBI Taxonomy" id="1134445"/>
    <lineage>
        <taxon>Bacteria</taxon>
        <taxon>Bacillati</taxon>
        <taxon>Actinomycetota</taxon>
        <taxon>Actinomycetes</taxon>
        <taxon>Kitasatosporales</taxon>
        <taxon>Streptomycetaceae</taxon>
        <taxon>Streptomyces</taxon>
    </lineage>
</organism>
<dbReference type="NCBIfam" id="TIGR04034">
    <property type="entry name" value="export_SdpA"/>
    <property type="match status" value="1"/>
</dbReference>
<name>A0AA44DB00_STRE0</name>
<dbReference type="RefSeq" id="WP_168437624.1">
    <property type="nucleotide sequence ID" value="NZ_JAAXOU010000022.1"/>
</dbReference>